<feature type="region of interest" description="Disordered" evidence="1">
    <location>
        <begin position="1"/>
        <end position="34"/>
    </location>
</feature>
<protein>
    <submittedName>
        <fullName evidence="2">Uncharacterized protein</fullName>
    </submittedName>
</protein>
<keyword evidence="3" id="KW-1185">Reference proteome</keyword>
<feature type="compositionally biased region" description="Polar residues" evidence="1">
    <location>
        <begin position="1"/>
        <end position="20"/>
    </location>
</feature>
<accession>A0A2Z6MI01</accession>
<name>A0A2Z6MI01_TRISU</name>
<evidence type="ECO:0000313" key="3">
    <source>
        <dbReference type="Proteomes" id="UP000242715"/>
    </source>
</evidence>
<sequence length="127" mass="14401">MNQRRSGNFSRESTSCSMKTQKWAIPSPSHRGRVERQRDAMRRLVAKQLAVAAITVGILTERVTVAPAGIARYVGQWQHFDMLFKAFRLGGWLPKDANEYPIYTHISFGLVLSDEENDFGVTAEKML</sequence>
<dbReference type="AlphaFoldDB" id="A0A2Z6MI01"/>
<dbReference type="OrthoDB" id="68056at2759"/>
<evidence type="ECO:0000313" key="2">
    <source>
        <dbReference type="EMBL" id="GAU22775.1"/>
    </source>
</evidence>
<proteinExistence type="predicted"/>
<dbReference type="Proteomes" id="UP000242715">
    <property type="component" value="Unassembled WGS sequence"/>
</dbReference>
<reference evidence="3" key="1">
    <citation type="journal article" date="2017" name="Front. Plant Sci.">
        <title>Climate Clever Clovers: New Paradigm to Reduce the Environmental Footprint of Ruminants by Breeding Low Methanogenic Forages Utilizing Haplotype Variation.</title>
        <authorList>
            <person name="Kaur P."/>
            <person name="Appels R."/>
            <person name="Bayer P.E."/>
            <person name="Keeble-Gagnere G."/>
            <person name="Wang J."/>
            <person name="Hirakawa H."/>
            <person name="Shirasawa K."/>
            <person name="Vercoe P."/>
            <person name="Stefanova K."/>
            <person name="Durmic Z."/>
            <person name="Nichols P."/>
            <person name="Revell C."/>
            <person name="Isobe S.N."/>
            <person name="Edwards D."/>
            <person name="Erskine W."/>
        </authorList>
    </citation>
    <scope>NUCLEOTIDE SEQUENCE [LARGE SCALE GENOMIC DNA]</scope>
    <source>
        <strain evidence="3">cv. Daliak</strain>
    </source>
</reference>
<organism evidence="2 3">
    <name type="scientific">Trifolium subterraneum</name>
    <name type="common">Subterranean clover</name>
    <dbReference type="NCBI Taxonomy" id="3900"/>
    <lineage>
        <taxon>Eukaryota</taxon>
        <taxon>Viridiplantae</taxon>
        <taxon>Streptophyta</taxon>
        <taxon>Embryophyta</taxon>
        <taxon>Tracheophyta</taxon>
        <taxon>Spermatophyta</taxon>
        <taxon>Magnoliopsida</taxon>
        <taxon>eudicotyledons</taxon>
        <taxon>Gunneridae</taxon>
        <taxon>Pentapetalae</taxon>
        <taxon>rosids</taxon>
        <taxon>fabids</taxon>
        <taxon>Fabales</taxon>
        <taxon>Fabaceae</taxon>
        <taxon>Papilionoideae</taxon>
        <taxon>50 kb inversion clade</taxon>
        <taxon>NPAAA clade</taxon>
        <taxon>Hologalegina</taxon>
        <taxon>IRL clade</taxon>
        <taxon>Trifolieae</taxon>
        <taxon>Trifolium</taxon>
    </lineage>
</organism>
<evidence type="ECO:0000256" key="1">
    <source>
        <dbReference type="SAM" id="MobiDB-lite"/>
    </source>
</evidence>
<gene>
    <name evidence="2" type="ORF">TSUD_142140</name>
</gene>
<dbReference type="EMBL" id="DF973254">
    <property type="protein sequence ID" value="GAU22775.1"/>
    <property type="molecule type" value="Genomic_DNA"/>
</dbReference>